<dbReference type="RefSeq" id="WP_076613851.1">
    <property type="nucleotide sequence ID" value="NZ_CP019323.1"/>
</dbReference>
<dbReference type="EMBL" id="CP019323">
    <property type="protein sequence ID" value="APX71347.1"/>
    <property type="molecule type" value="Genomic_DNA"/>
</dbReference>
<dbReference type="STRING" id="1847728.BTM29_01725"/>
<sequence length="146" mass="17002">MTKLKSYRPFITKNFLWEFPTHFKLKEASEFLGDSIAETTDYISNTAKNIMRNNSIYWFLQDKRTKELVGLIAVENIDQDKKSGKLVVQLSVTDSIDKEEIADRLVTFVKEQIDLDTLEFEALDHIVQEKFTNNGYNISSKELKRS</sequence>
<accession>A0A1P8Q0J8</accession>
<dbReference type="Proteomes" id="UP000187499">
    <property type="component" value="Chromosome"/>
</dbReference>
<dbReference type="KEGG" id="lalw:BTM29_01725"/>
<evidence type="ECO:0008006" key="3">
    <source>
        <dbReference type="Google" id="ProtNLM"/>
    </source>
</evidence>
<evidence type="ECO:0000313" key="2">
    <source>
        <dbReference type="Proteomes" id="UP000187499"/>
    </source>
</evidence>
<evidence type="ECO:0000313" key="1">
    <source>
        <dbReference type="EMBL" id="APX71347.1"/>
    </source>
</evidence>
<keyword evidence="2" id="KW-1185">Reference proteome</keyword>
<reference evidence="2" key="1">
    <citation type="submission" date="2016-12" db="EMBL/GenBank/DDBJ databases">
        <authorList>
            <person name="Jung M.Y."/>
            <person name="Lee S.H."/>
        </authorList>
    </citation>
    <scope>NUCLEOTIDE SEQUENCE [LARGE SCALE GENOMIC DNA]</scope>
    <source>
        <strain evidence="2">WiKim39</strain>
    </source>
</reference>
<organism evidence="1 2">
    <name type="scientific">Companilactobacillus allii</name>
    <dbReference type="NCBI Taxonomy" id="1847728"/>
    <lineage>
        <taxon>Bacteria</taxon>
        <taxon>Bacillati</taxon>
        <taxon>Bacillota</taxon>
        <taxon>Bacilli</taxon>
        <taxon>Lactobacillales</taxon>
        <taxon>Lactobacillaceae</taxon>
        <taxon>Companilactobacillus</taxon>
    </lineage>
</organism>
<name>A0A1P8Q0J8_9LACO</name>
<dbReference type="AlphaFoldDB" id="A0A1P8Q0J8"/>
<dbReference type="OrthoDB" id="2292496at2"/>
<protein>
    <recommendedName>
        <fullName evidence="3">N-acetyltransferase</fullName>
    </recommendedName>
</protein>
<proteinExistence type="predicted"/>
<gene>
    <name evidence="1" type="ORF">BTM29_01725</name>
</gene>